<dbReference type="SUPFAM" id="SSF48452">
    <property type="entry name" value="TPR-like"/>
    <property type="match status" value="1"/>
</dbReference>
<sequence length="924" mass="102581">MADRKLQPIYEALDSANPKSALTLCNKALKKQPDSVLIKSLKALALIRAGKLEECIVLAEQLVASKPTDENVLSTLSHVLRALDRPQDVVNLYDDAYKQYPKNEELGCQAFIAMAKMGSWKTAQETARRLSRTFPGSGPEIRYVFWGITSLMMQARAPDTPRKMKSTLLGLALSMIEALPKPGAAASSDKVWLHMSIIIDLGKLEKEDGVTGPEKSINRFNAALELIVKSEQVVQTSLVCEELRREAMMLAERYVEEREICKTRLEASDRNYVQFGSLIETTLAIIKKQQAGQTPIPAPLPDGETESKPIPSSEELYAETVDIFTKISEKEGADERAAPLALIQLEIDRRKDGIKLDSVAPDALYTCLTKYFEKISSKACCFDDLLDAIATLPEDGPELGKWIEFLEGRTEDLTNVNGLRRAINVAKMLRTGRPTVDKISPEDEMTLARKYLKAYLDAGPTCENYPETEQQPRDDFAILAASAIISAYIGSGKPSYLSQAIVILEYALSKSPHNSRFRILLVRIYRLIGAPTLAHDHYKGLRIKQTQHDTLSHLVLARASTFCLAGNSELVGECIESSQIYTANVQETPELVARAFLGEKFAQIPNFVAFEEKLECSLQRDLTKMEHTRMRLGFEAQAVESLVLELQDLQLTIVRAHHDNRDMSVIPNYQPRGQNIVDQTSMGPSPGLPWLNVFLQIYIRALEDSLGPAHFTGREYNFDDESQLTPLEVEFRKFTDNLNEWLVIRELPKVDKAASGQNGPETTNGGSETPKANTDVPALAAGVIDYFEGLYKKFSEVSKDETKLPWESLHIAGLAQEALVLFEIQSSQFKVPTTGKAKKDPVSQGIKGIRPRASKALKDLAAAMIAVGEEADAKENLFVEDCKDLEEFAGAKTQELLNNIAKRVSGARKSVFEGWGKGLQRSLV</sequence>
<reference evidence="3" key="1">
    <citation type="submission" date="2021-01" db="EMBL/GenBank/DDBJ databases">
        <authorList>
            <person name="Kaushik A."/>
        </authorList>
    </citation>
    <scope>NUCLEOTIDE SEQUENCE</scope>
    <source>
        <strain evidence="3">AG5</strain>
    </source>
</reference>
<dbReference type="InterPro" id="IPR019183">
    <property type="entry name" value="NAA25_NatB_aux_su"/>
</dbReference>
<proteinExistence type="inferred from homology"/>
<dbReference type="PANTHER" id="PTHR22767:SF3">
    <property type="entry name" value="N-ALPHA-ACETYLTRANSFERASE 25, NATB AUXILIARY SUBUNIT"/>
    <property type="match status" value="1"/>
</dbReference>
<dbReference type="Gene3D" id="1.25.40.1040">
    <property type="match status" value="1"/>
</dbReference>
<organism evidence="3 4">
    <name type="scientific">Rhizoctonia solani</name>
    <dbReference type="NCBI Taxonomy" id="456999"/>
    <lineage>
        <taxon>Eukaryota</taxon>
        <taxon>Fungi</taxon>
        <taxon>Dikarya</taxon>
        <taxon>Basidiomycota</taxon>
        <taxon>Agaricomycotina</taxon>
        <taxon>Agaricomycetes</taxon>
        <taxon>Cantharellales</taxon>
        <taxon>Ceratobasidiaceae</taxon>
        <taxon>Rhizoctonia</taxon>
    </lineage>
</organism>
<evidence type="ECO:0000313" key="4">
    <source>
        <dbReference type="Proteomes" id="UP000663827"/>
    </source>
</evidence>
<dbReference type="Pfam" id="PF09797">
    <property type="entry name" value="NatB_MDM20"/>
    <property type="match status" value="1"/>
</dbReference>
<dbReference type="PANTHER" id="PTHR22767">
    <property type="entry name" value="N-TERMINAL ACETYLTRANSFERASE-RELATED"/>
    <property type="match status" value="1"/>
</dbReference>
<feature type="compositionally biased region" description="Polar residues" evidence="2">
    <location>
        <begin position="755"/>
        <end position="772"/>
    </location>
</feature>
<name>A0A8H3EBR5_9AGAM</name>
<comment type="caution">
    <text evidence="3">The sequence shown here is derived from an EMBL/GenBank/DDBJ whole genome shotgun (WGS) entry which is preliminary data.</text>
</comment>
<gene>
    <name evidence="3" type="ORF">RDB_LOCUS182492</name>
</gene>
<comment type="similarity">
    <text evidence="1">Belongs to the MDM20/NAA25 family.</text>
</comment>
<feature type="region of interest" description="Disordered" evidence="2">
    <location>
        <begin position="752"/>
        <end position="773"/>
    </location>
</feature>
<evidence type="ECO:0000256" key="1">
    <source>
        <dbReference type="ARBA" id="ARBA00006298"/>
    </source>
</evidence>
<evidence type="ECO:0000313" key="3">
    <source>
        <dbReference type="EMBL" id="CAE7229487.1"/>
    </source>
</evidence>
<dbReference type="GO" id="GO:0031416">
    <property type="term" value="C:NatB complex"/>
    <property type="evidence" value="ECO:0007669"/>
    <property type="project" value="TreeGrafter"/>
</dbReference>
<accession>A0A8H3EBR5</accession>
<dbReference type="InterPro" id="IPR011990">
    <property type="entry name" value="TPR-like_helical_dom_sf"/>
</dbReference>
<evidence type="ECO:0008006" key="5">
    <source>
        <dbReference type="Google" id="ProtNLM"/>
    </source>
</evidence>
<dbReference type="AlphaFoldDB" id="A0A8H3EBR5"/>
<dbReference type="Proteomes" id="UP000663827">
    <property type="component" value="Unassembled WGS sequence"/>
</dbReference>
<evidence type="ECO:0000256" key="2">
    <source>
        <dbReference type="SAM" id="MobiDB-lite"/>
    </source>
</evidence>
<protein>
    <recommendedName>
        <fullName evidence="5">Actin cytoskeleton organization protein</fullName>
    </recommendedName>
</protein>
<dbReference type="EMBL" id="CAJNJQ010006487">
    <property type="protein sequence ID" value="CAE7229487.1"/>
    <property type="molecule type" value="Genomic_DNA"/>
</dbReference>